<proteinExistence type="predicted"/>
<feature type="compositionally biased region" description="Basic and acidic residues" evidence="1">
    <location>
        <begin position="375"/>
        <end position="424"/>
    </location>
</feature>
<name>A0A2G5CCQ1_AQUCA</name>
<feature type="compositionally biased region" description="Basic and acidic residues" evidence="1">
    <location>
        <begin position="320"/>
        <end position="329"/>
    </location>
</feature>
<gene>
    <name evidence="2" type="ORF">AQUCO_06300032v1</name>
</gene>
<feature type="compositionally biased region" description="Basic and acidic residues" evidence="1">
    <location>
        <begin position="78"/>
        <end position="95"/>
    </location>
</feature>
<evidence type="ECO:0000256" key="1">
    <source>
        <dbReference type="SAM" id="MobiDB-lite"/>
    </source>
</evidence>
<reference evidence="2 3" key="1">
    <citation type="submission" date="2017-09" db="EMBL/GenBank/DDBJ databases">
        <title>WGS assembly of Aquilegia coerulea Goldsmith.</title>
        <authorList>
            <person name="Hodges S."/>
            <person name="Kramer E."/>
            <person name="Nordborg M."/>
            <person name="Tomkins J."/>
            <person name="Borevitz J."/>
            <person name="Derieg N."/>
            <person name="Yan J."/>
            <person name="Mihaltcheva S."/>
            <person name="Hayes R.D."/>
            <person name="Rokhsar D."/>
        </authorList>
    </citation>
    <scope>NUCLEOTIDE SEQUENCE [LARGE SCALE GENOMIC DNA]</scope>
    <source>
        <strain evidence="3">cv. Goldsmith</strain>
    </source>
</reference>
<keyword evidence="3" id="KW-1185">Reference proteome</keyword>
<feature type="compositionally biased region" description="Basic and acidic residues" evidence="1">
    <location>
        <begin position="241"/>
        <end position="259"/>
    </location>
</feature>
<feature type="region of interest" description="Disordered" evidence="1">
    <location>
        <begin position="172"/>
        <end position="302"/>
    </location>
</feature>
<sequence>MLRHDSKDEPLVQKDELTCSIAARKTGDIISEKKSDDGELFHGEDDKGFKSSLKVCQEDEKPGILIKKNDKKKKKMGKKNEAGEKKIDDEGAKRNLQEKKVEVDISTKNKGEVEKKNDLDGINELKASAEPMEVEGELEKLNRDVSQSNLNLHGEDGKGNLKVCEEDVENENAGILIKKDDKKKKKGKKDEAREKKIDDEGTMRNLREKKEEIDISVKKNIDLDGINDLKDSSEPMEVESELEKLNRDVEEDKQDKDCQQEGIIEIPVKRNPQKKNKDNQGNGENTTGSELKGHVSKSKVETKVEFRRITRLTSGGASRVNEDDKERETVMTLRAKRTGDAKDDEQWETVVALRAMPIGGAKDVENSVSQVSNETRSDNGKDKEKRLQVQEDHKVVKHPKESKKDKNVELPVKKKKNEEKKSLVKDLTDGVTNVERKSLKEKQRRVEYVESLKDSEKRKNDFANDVGNNKKMKGCVVKNKDQTVVKVKPTVETKAELKRSTRTNTGGACGINEDPQRQDINDIGRKCEVYGAWNKFAAYGVVVEVDPKIQVHNVAMGNGNYKIQIMSAVDNEAELFRPNSQVSIIEDVVGSFTVWPKQSLKFVD</sequence>
<feature type="region of interest" description="Disordered" evidence="1">
    <location>
        <begin position="314"/>
        <end position="344"/>
    </location>
</feature>
<evidence type="ECO:0008006" key="4">
    <source>
        <dbReference type="Google" id="ProtNLM"/>
    </source>
</evidence>
<evidence type="ECO:0000313" key="3">
    <source>
        <dbReference type="Proteomes" id="UP000230069"/>
    </source>
</evidence>
<protein>
    <recommendedName>
        <fullName evidence="4">Transposase Tnp1/En/Spm-like domain-containing protein</fullName>
    </recommendedName>
</protein>
<feature type="region of interest" description="Disordered" evidence="1">
    <location>
        <begin position="358"/>
        <end position="424"/>
    </location>
</feature>
<accession>A0A2G5CCQ1</accession>
<organism evidence="2 3">
    <name type="scientific">Aquilegia coerulea</name>
    <name type="common">Rocky mountain columbine</name>
    <dbReference type="NCBI Taxonomy" id="218851"/>
    <lineage>
        <taxon>Eukaryota</taxon>
        <taxon>Viridiplantae</taxon>
        <taxon>Streptophyta</taxon>
        <taxon>Embryophyta</taxon>
        <taxon>Tracheophyta</taxon>
        <taxon>Spermatophyta</taxon>
        <taxon>Magnoliopsida</taxon>
        <taxon>Ranunculales</taxon>
        <taxon>Ranunculaceae</taxon>
        <taxon>Thalictroideae</taxon>
        <taxon>Aquilegia</taxon>
    </lineage>
</organism>
<dbReference type="InParanoid" id="A0A2G5CCQ1"/>
<feature type="compositionally biased region" description="Basic and acidic residues" evidence="1">
    <location>
        <begin position="188"/>
        <end position="233"/>
    </location>
</feature>
<feature type="region of interest" description="Disordered" evidence="1">
    <location>
        <begin position="64"/>
        <end position="95"/>
    </location>
</feature>
<dbReference type="AlphaFoldDB" id="A0A2G5CCQ1"/>
<dbReference type="OrthoDB" id="1730237at2759"/>
<dbReference type="EMBL" id="KZ305080">
    <property type="protein sequence ID" value="PIA29071.1"/>
    <property type="molecule type" value="Genomic_DNA"/>
</dbReference>
<evidence type="ECO:0000313" key="2">
    <source>
        <dbReference type="EMBL" id="PIA29071.1"/>
    </source>
</evidence>
<feature type="compositionally biased region" description="Polar residues" evidence="1">
    <location>
        <begin position="279"/>
        <end position="289"/>
    </location>
</feature>
<dbReference type="Proteomes" id="UP000230069">
    <property type="component" value="Unassembled WGS sequence"/>
</dbReference>